<gene>
    <name evidence="1" type="ORF">PHYBOEH_003466</name>
</gene>
<dbReference type="AlphaFoldDB" id="A0A8T1WNJ9"/>
<accession>A0A8T1WNJ9</accession>
<organism evidence="1 2">
    <name type="scientific">Phytophthora boehmeriae</name>
    <dbReference type="NCBI Taxonomy" id="109152"/>
    <lineage>
        <taxon>Eukaryota</taxon>
        <taxon>Sar</taxon>
        <taxon>Stramenopiles</taxon>
        <taxon>Oomycota</taxon>
        <taxon>Peronosporomycetes</taxon>
        <taxon>Peronosporales</taxon>
        <taxon>Peronosporaceae</taxon>
        <taxon>Phytophthora</taxon>
    </lineage>
</organism>
<comment type="caution">
    <text evidence="1">The sequence shown here is derived from an EMBL/GenBank/DDBJ whole genome shotgun (WGS) entry which is preliminary data.</text>
</comment>
<keyword evidence="2" id="KW-1185">Reference proteome</keyword>
<sequence>MLSLTVAARPTQCRTFPWWPQNLVSDYDWQVAAADCEGIHVTQEDKQEDIPAYSFDDVLPETILHDIHRSGEDYTYDELKQMLHDLREVDPEFVEQYKAEFVATFSREIVHSDDKVTVLDSFIEGEGKPTRSFVFNDRLHLTQSEVALSVKSGDSALSFDRSSLALDVHRALCMPLAWLQSDQQLTPLRVAVLGAGACSLPLFLLEQHSPEKLGHLDAIEPSSEVNDIARRFFGVGTALSRDARFVLHEKMGEDFLSEQSEDAAFDLLILDVEAGEGHDGVNAPPLSMLESSFLFTAKRLLAGHGILAINVITESEDALRNVETHLGQAFSRGLQLSLPSNSVYFLLNDNGAESPYDVGEYIQQLKESTFQTQYACTTQLLEKNRLTMWLRKER</sequence>
<evidence type="ECO:0000313" key="1">
    <source>
        <dbReference type="EMBL" id="KAG7395592.1"/>
    </source>
</evidence>
<reference evidence="1" key="1">
    <citation type="submission" date="2021-02" db="EMBL/GenBank/DDBJ databases">
        <authorList>
            <person name="Palmer J.M."/>
        </authorList>
    </citation>
    <scope>NUCLEOTIDE SEQUENCE</scope>
    <source>
        <strain evidence="1">SCRP23</strain>
    </source>
</reference>
<proteinExistence type="predicted"/>
<dbReference type="Proteomes" id="UP000693981">
    <property type="component" value="Unassembled WGS sequence"/>
</dbReference>
<protein>
    <submittedName>
        <fullName evidence="1">Uncharacterized protein</fullName>
    </submittedName>
</protein>
<evidence type="ECO:0000313" key="2">
    <source>
        <dbReference type="Proteomes" id="UP000693981"/>
    </source>
</evidence>
<dbReference type="OrthoDB" id="411785at2759"/>
<name>A0A8T1WNJ9_9STRA</name>
<dbReference type="EMBL" id="JAGDFL010000199">
    <property type="protein sequence ID" value="KAG7395592.1"/>
    <property type="molecule type" value="Genomic_DNA"/>
</dbReference>